<evidence type="ECO:0000256" key="2">
    <source>
        <dbReference type="ARBA" id="ARBA00007647"/>
    </source>
</evidence>
<dbReference type="Pfam" id="PF01697">
    <property type="entry name" value="Glyco_transf_92"/>
    <property type="match status" value="1"/>
</dbReference>
<dbReference type="EC" id="2.4.1.-" evidence="8"/>
<organism evidence="9 10">
    <name type="scientific">Paralvinella palmiformis</name>
    <dbReference type="NCBI Taxonomy" id="53620"/>
    <lineage>
        <taxon>Eukaryota</taxon>
        <taxon>Metazoa</taxon>
        <taxon>Spiralia</taxon>
        <taxon>Lophotrochozoa</taxon>
        <taxon>Annelida</taxon>
        <taxon>Polychaeta</taxon>
        <taxon>Sedentaria</taxon>
        <taxon>Canalipalpata</taxon>
        <taxon>Terebellida</taxon>
        <taxon>Terebelliformia</taxon>
        <taxon>Alvinellidae</taxon>
        <taxon>Paralvinella</taxon>
    </lineage>
</organism>
<dbReference type="Proteomes" id="UP001208570">
    <property type="component" value="Unassembled WGS sequence"/>
</dbReference>
<evidence type="ECO:0000256" key="3">
    <source>
        <dbReference type="ARBA" id="ARBA00022676"/>
    </source>
</evidence>
<keyword evidence="3 8" id="KW-0328">Glycosyltransferase</keyword>
<keyword evidence="5 8" id="KW-0812">Transmembrane</keyword>
<evidence type="ECO:0000256" key="8">
    <source>
        <dbReference type="RuleBase" id="RU366017"/>
    </source>
</evidence>
<evidence type="ECO:0000256" key="6">
    <source>
        <dbReference type="ARBA" id="ARBA00022989"/>
    </source>
</evidence>
<protein>
    <recommendedName>
        <fullName evidence="8">Glycosyltransferase family 92 protein</fullName>
        <ecNumber evidence="8">2.4.1.-</ecNumber>
    </recommendedName>
</protein>
<keyword evidence="6 8" id="KW-1133">Transmembrane helix</keyword>
<accession>A0AAD9JNX3</accession>
<dbReference type="GO" id="GO:0016020">
    <property type="term" value="C:membrane"/>
    <property type="evidence" value="ECO:0007669"/>
    <property type="project" value="UniProtKB-SubCell"/>
</dbReference>
<comment type="similarity">
    <text evidence="2 8">Belongs to the glycosyltransferase 92 family.</text>
</comment>
<dbReference type="PANTHER" id="PTHR21461">
    <property type="entry name" value="GLYCOSYLTRANSFERASE FAMILY 92 PROTEIN"/>
    <property type="match status" value="1"/>
</dbReference>
<name>A0AAD9JNX3_9ANNE</name>
<evidence type="ECO:0000313" key="9">
    <source>
        <dbReference type="EMBL" id="KAK2155490.1"/>
    </source>
</evidence>
<dbReference type="AlphaFoldDB" id="A0AAD9JNX3"/>
<dbReference type="PANTHER" id="PTHR21461:SF69">
    <property type="entry name" value="GLYCOSYLTRANSFERASE FAMILY 92 PROTEIN"/>
    <property type="match status" value="1"/>
</dbReference>
<gene>
    <name evidence="9" type="ORF">LSH36_238g00030</name>
</gene>
<feature type="transmembrane region" description="Helical" evidence="8">
    <location>
        <begin position="27"/>
        <end position="45"/>
    </location>
</feature>
<keyword evidence="4 8" id="KW-0808">Transferase</keyword>
<evidence type="ECO:0000256" key="1">
    <source>
        <dbReference type="ARBA" id="ARBA00004167"/>
    </source>
</evidence>
<evidence type="ECO:0000256" key="7">
    <source>
        <dbReference type="ARBA" id="ARBA00023136"/>
    </source>
</evidence>
<dbReference type="GO" id="GO:0016757">
    <property type="term" value="F:glycosyltransferase activity"/>
    <property type="evidence" value="ECO:0007669"/>
    <property type="project" value="UniProtKB-UniRule"/>
</dbReference>
<evidence type="ECO:0000256" key="4">
    <source>
        <dbReference type="ARBA" id="ARBA00022679"/>
    </source>
</evidence>
<comment type="subcellular location">
    <subcellularLocation>
        <location evidence="1">Membrane</location>
        <topology evidence="1">Single-pass membrane protein</topology>
    </subcellularLocation>
</comment>
<evidence type="ECO:0000256" key="5">
    <source>
        <dbReference type="ARBA" id="ARBA00022692"/>
    </source>
</evidence>
<keyword evidence="7 8" id="KW-0472">Membrane</keyword>
<sequence>MVNTSTMNAARLCCNVRKPDRKKRKNLLFIVAVICGLVFIYKHVIRISNGGNLISHKRAVVQVRHGVSIVEKSSKKMMMVMESKDKIGKLEASITKHGKSCPTIVRPNESQIKYQNGYWQMSKEGSTEIYVLSAFYDDRPIVGLLPVIRAHVVSHVKEKVYCHVWYSGYDHPYVTTAIVTSTGRGEKIGSIRYKQVLYSCPLIVSYPLPSHLSFTTSSCHNSSIYLELTVPIRSDWQHEFGICVAISFGMIPIPEFVEWMEINRLLGVSEINIYDGNISSNMSKVFDYYVNKGLLRVYSMPPPVMDFSVKGVKLSSPASLNDCMLRNMYRYRYVVIIDFDEVIVPRQQLNYTDLLKAIDKQQRLPHSSPSYTFRNAYFFSQFPEDTSQPPYLKTMRRRYRIQPSGILFTPKSFIDPRSCLSVFNHYCWKRFPLPNKRWTIFVEPSLALNNHYKRCAFRNNKCKLFFEQGVKDDALLRYKDELDANVRATFKHLNYDMKP</sequence>
<keyword evidence="10" id="KW-1185">Reference proteome</keyword>
<proteinExistence type="inferred from homology"/>
<comment type="caution">
    <text evidence="9">The sequence shown here is derived from an EMBL/GenBank/DDBJ whole genome shotgun (WGS) entry which is preliminary data.</text>
</comment>
<dbReference type="InterPro" id="IPR008166">
    <property type="entry name" value="Glyco_transf_92"/>
</dbReference>
<evidence type="ECO:0000313" key="10">
    <source>
        <dbReference type="Proteomes" id="UP001208570"/>
    </source>
</evidence>
<reference evidence="9" key="1">
    <citation type="journal article" date="2023" name="Mol. Biol. Evol.">
        <title>Third-Generation Sequencing Reveals the Adaptive Role of the Epigenome in Three Deep-Sea Polychaetes.</title>
        <authorList>
            <person name="Perez M."/>
            <person name="Aroh O."/>
            <person name="Sun Y."/>
            <person name="Lan Y."/>
            <person name="Juniper S.K."/>
            <person name="Young C.R."/>
            <person name="Angers B."/>
            <person name="Qian P.Y."/>
        </authorList>
    </citation>
    <scope>NUCLEOTIDE SEQUENCE</scope>
    <source>
        <strain evidence="9">P08H-3</strain>
    </source>
</reference>
<dbReference type="GO" id="GO:0005737">
    <property type="term" value="C:cytoplasm"/>
    <property type="evidence" value="ECO:0007669"/>
    <property type="project" value="TreeGrafter"/>
</dbReference>
<dbReference type="EMBL" id="JAODUP010000238">
    <property type="protein sequence ID" value="KAK2155490.1"/>
    <property type="molecule type" value="Genomic_DNA"/>
</dbReference>